<proteinExistence type="predicted"/>
<dbReference type="AlphaFoldDB" id="A0A1H3TY80"/>
<reference evidence="2" key="1">
    <citation type="submission" date="2016-10" db="EMBL/GenBank/DDBJ databases">
        <authorList>
            <person name="Varghese N."/>
            <person name="Submissions S."/>
        </authorList>
    </citation>
    <scope>NUCLEOTIDE SEQUENCE [LARGE SCALE GENOMIC DNA]</scope>
    <source>
        <strain evidence="2">CGMCC 4.3530</strain>
    </source>
</reference>
<keyword evidence="2" id="KW-1185">Reference proteome</keyword>
<sequence>MSAGTTLPAVKRALLDALAARPGLSGVQVSYEMPQRALAGEAMWFGEDTETETGIPVMKAGTKHVDETYALPFVVQVLLTDGRDAEAADLRAAALLVEFQQALAENPRITPAIQWAELGGWSHHVGPIGDGSSRGSRFDVLVRVRARLSP</sequence>
<gene>
    <name evidence="1" type="ORF">SAMN05216215_10976</name>
</gene>
<organism evidence="1 2">
    <name type="scientific">Saccharopolyspora shandongensis</name>
    <dbReference type="NCBI Taxonomy" id="418495"/>
    <lineage>
        <taxon>Bacteria</taxon>
        <taxon>Bacillati</taxon>
        <taxon>Actinomycetota</taxon>
        <taxon>Actinomycetes</taxon>
        <taxon>Pseudonocardiales</taxon>
        <taxon>Pseudonocardiaceae</taxon>
        <taxon>Saccharopolyspora</taxon>
    </lineage>
</organism>
<evidence type="ECO:0000313" key="1">
    <source>
        <dbReference type="EMBL" id="SDZ55176.1"/>
    </source>
</evidence>
<dbReference type="Proteomes" id="UP000199529">
    <property type="component" value="Unassembled WGS sequence"/>
</dbReference>
<evidence type="ECO:0000313" key="2">
    <source>
        <dbReference type="Proteomes" id="UP000199529"/>
    </source>
</evidence>
<evidence type="ECO:0008006" key="3">
    <source>
        <dbReference type="Google" id="ProtNLM"/>
    </source>
</evidence>
<dbReference type="STRING" id="418495.SAMN05216215_10976"/>
<accession>A0A1H3TY80</accession>
<name>A0A1H3TY80_9PSEU</name>
<protein>
    <recommendedName>
        <fullName evidence="3">Tail terminator</fullName>
    </recommendedName>
</protein>
<dbReference type="EMBL" id="FNOK01000097">
    <property type="protein sequence ID" value="SDZ55176.1"/>
    <property type="molecule type" value="Genomic_DNA"/>
</dbReference>